<dbReference type="AlphaFoldDB" id="A0A9X3TZB7"/>
<reference evidence="1" key="2">
    <citation type="journal article" date="2023" name="Syst. Appl. Microbiol.">
        <title>Govania unica gen. nov., sp. nov., a rare biosphere bacterium that represents a novel family in the class Alphaproteobacteria.</title>
        <authorList>
            <person name="Vandamme P."/>
            <person name="Peeters C."/>
            <person name="Hettiarachchi A."/>
            <person name="Cnockaert M."/>
            <person name="Carlier A."/>
        </authorList>
    </citation>
    <scope>NUCLEOTIDE SEQUENCE</scope>
    <source>
        <strain evidence="1">LMG 31809</strain>
    </source>
</reference>
<proteinExistence type="predicted"/>
<sequence>MSQPPLTVDLSSMTLADLVFDLAAQLHVERARRLSLEAALERAGILTAAERHAGDNDAALRKTCSEAAEASVARLLQIISEPDDPRRPLQTEQN</sequence>
<dbReference type="Proteomes" id="UP001141619">
    <property type="component" value="Unassembled WGS sequence"/>
</dbReference>
<evidence type="ECO:0000313" key="1">
    <source>
        <dbReference type="EMBL" id="MDA5194244.1"/>
    </source>
</evidence>
<organism evidence="1 2">
    <name type="scientific">Govanella unica</name>
    <dbReference type="NCBI Taxonomy" id="2975056"/>
    <lineage>
        <taxon>Bacteria</taxon>
        <taxon>Pseudomonadati</taxon>
        <taxon>Pseudomonadota</taxon>
        <taxon>Alphaproteobacteria</taxon>
        <taxon>Emcibacterales</taxon>
        <taxon>Govanellaceae</taxon>
        <taxon>Govanella</taxon>
    </lineage>
</organism>
<comment type="caution">
    <text evidence="1">The sequence shown here is derived from an EMBL/GenBank/DDBJ whole genome shotgun (WGS) entry which is preliminary data.</text>
</comment>
<accession>A0A9X3TZB7</accession>
<gene>
    <name evidence="1" type="ORF">NYP16_09805</name>
</gene>
<dbReference type="EMBL" id="JANWOI010000003">
    <property type="protein sequence ID" value="MDA5194244.1"/>
    <property type="molecule type" value="Genomic_DNA"/>
</dbReference>
<keyword evidence="2" id="KW-1185">Reference proteome</keyword>
<dbReference type="RefSeq" id="WP_274943948.1">
    <property type="nucleotide sequence ID" value="NZ_JANWOI010000003.1"/>
</dbReference>
<evidence type="ECO:0000313" key="2">
    <source>
        <dbReference type="Proteomes" id="UP001141619"/>
    </source>
</evidence>
<protein>
    <submittedName>
        <fullName evidence="1">Uncharacterized protein</fullName>
    </submittedName>
</protein>
<name>A0A9X3TZB7_9PROT</name>
<reference evidence="1" key="1">
    <citation type="submission" date="2022-08" db="EMBL/GenBank/DDBJ databases">
        <authorList>
            <person name="Vandamme P."/>
            <person name="Hettiarachchi A."/>
            <person name="Peeters C."/>
            <person name="Cnockaert M."/>
            <person name="Carlier A."/>
        </authorList>
    </citation>
    <scope>NUCLEOTIDE SEQUENCE</scope>
    <source>
        <strain evidence="1">LMG 31809</strain>
    </source>
</reference>